<dbReference type="InterPro" id="IPR011060">
    <property type="entry name" value="RibuloseP-bd_barrel"/>
</dbReference>
<reference evidence="14 15" key="1">
    <citation type="submission" date="2018-06" db="EMBL/GenBank/DDBJ databases">
        <title>Genome Sequence of the Brown Rot Fungal Pathogen Monilinia fructigena.</title>
        <authorList>
            <person name="Landi L."/>
            <person name="De Miccolis Angelini R.M."/>
            <person name="Pollastro S."/>
            <person name="Abate D."/>
            <person name="Faretra F."/>
            <person name="Romanazzi G."/>
        </authorList>
    </citation>
    <scope>NUCLEOTIDE SEQUENCE [LARGE SCALE GENOMIC DNA]</scope>
    <source>
        <strain evidence="14 15">Mfrg269</strain>
    </source>
</reference>
<comment type="cofactor">
    <cofactor evidence="1">
        <name>pyridoxal 5'-phosphate</name>
        <dbReference type="ChEBI" id="CHEBI:597326"/>
    </cofactor>
</comment>
<dbReference type="FunFam" id="3.40.50.1100:FF:000004">
    <property type="entry name" value="Tryptophan synthase beta chain"/>
    <property type="match status" value="1"/>
</dbReference>
<name>A0A395J129_9HELO</name>
<gene>
    <name evidence="14" type="ORF">DID88_001815</name>
</gene>
<dbReference type="NCBIfam" id="TIGR00262">
    <property type="entry name" value="trpA"/>
    <property type="match status" value="1"/>
</dbReference>
<evidence type="ECO:0000256" key="12">
    <source>
        <dbReference type="ARBA" id="ARBA00049047"/>
    </source>
</evidence>
<comment type="pathway">
    <text evidence="2">Amino-acid biosynthesis; L-tryptophan biosynthesis; L-tryptophan from chorismate: step 5/5.</text>
</comment>
<dbReference type="AlphaFoldDB" id="A0A395J129"/>
<evidence type="ECO:0000313" key="15">
    <source>
        <dbReference type="Proteomes" id="UP000249056"/>
    </source>
</evidence>
<evidence type="ECO:0000256" key="5">
    <source>
        <dbReference type="ARBA" id="ARBA00012043"/>
    </source>
</evidence>
<evidence type="ECO:0000256" key="1">
    <source>
        <dbReference type="ARBA" id="ARBA00001933"/>
    </source>
</evidence>
<evidence type="ECO:0000256" key="10">
    <source>
        <dbReference type="ARBA" id="ARBA00023141"/>
    </source>
</evidence>
<dbReference type="GO" id="GO:0005737">
    <property type="term" value="C:cytoplasm"/>
    <property type="evidence" value="ECO:0007669"/>
    <property type="project" value="TreeGrafter"/>
</dbReference>
<organism evidence="14 15">
    <name type="scientific">Monilinia fructigena</name>
    <dbReference type="NCBI Taxonomy" id="38457"/>
    <lineage>
        <taxon>Eukaryota</taxon>
        <taxon>Fungi</taxon>
        <taxon>Dikarya</taxon>
        <taxon>Ascomycota</taxon>
        <taxon>Pezizomycotina</taxon>
        <taxon>Leotiomycetes</taxon>
        <taxon>Helotiales</taxon>
        <taxon>Sclerotiniaceae</taxon>
        <taxon>Monilinia</taxon>
    </lineage>
</organism>
<evidence type="ECO:0000256" key="2">
    <source>
        <dbReference type="ARBA" id="ARBA00004733"/>
    </source>
</evidence>
<dbReference type="SUPFAM" id="SSF53686">
    <property type="entry name" value="Tryptophan synthase beta subunit-like PLP-dependent enzymes"/>
    <property type="match status" value="1"/>
</dbReference>
<keyword evidence="7" id="KW-0028">Amino-acid biosynthesis</keyword>
<dbReference type="HAMAP" id="MF_00133">
    <property type="entry name" value="Trp_synth_beta"/>
    <property type="match status" value="1"/>
</dbReference>
<comment type="similarity">
    <text evidence="4">In the N-terminal section; belongs to the TrpA family.</text>
</comment>
<dbReference type="InterPro" id="IPR023026">
    <property type="entry name" value="Trp_synth_beta/beta-like"/>
</dbReference>
<keyword evidence="10" id="KW-0057">Aromatic amino acid biosynthesis</keyword>
<protein>
    <recommendedName>
        <fullName evidence="6">Tryptophan synthase</fullName>
        <ecNumber evidence="5">4.2.1.20</ecNumber>
    </recommendedName>
</protein>
<comment type="similarity">
    <text evidence="3">In the C-terminal section; belongs to the TrpB family.</text>
</comment>
<accession>A0A395J129</accession>
<dbReference type="CDD" id="cd06446">
    <property type="entry name" value="Trp-synth_B"/>
    <property type="match status" value="1"/>
</dbReference>
<dbReference type="CDD" id="cd04724">
    <property type="entry name" value="Tryptophan_synthase_alpha"/>
    <property type="match status" value="1"/>
</dbReference>
<dbReference type="Pfam" id="PF00291">
    <property type="entry name" value="PALP"/>
    <property type="match status" value="2"/>
</dbReference>
<dbReference type="HAMAP" id="MF_00131">
    <property type="entry name" value="Trp_synth_alpha"/>
    <property type="match status" value="1"/>
</dbReference>
<comment type="catalytic activity">
    <reaction evidence="12">
        <text>(1S,2R)-1-C-(indol-3-yl)glycerol 3-phosphate + L-serine = D-glyceraldehyde 3-phosphate + L-tryptophan + H2O</text>
        <dbReference type="Rhea" id="RHEA:10532"/>
        <dbReference type="ChEBI" id="CHEBI:15377"/>
        <dbReference type="ChEBI" id="CHEBI:33384"/>
        <dbReference type="ChEBI" id="CHEBI:57912"/>
        <dbReference type="ChEBI" id="CHEBI:58866"/>
        <dbReference type="ChEBI" id="CHEBI:59776"/>
        <dbReference type="EC" id="4.2.1.20"/>
    </reaction>
</comment>
<dbReference type="Gene3D" id="3.40.50.1100">
    <property type="match status" value="3"/>
</dbReference>
<dbReference type="EMBL" id="QKRW01000014">
    <property type="protein sequence ID" value="RAL64339.1"/>
    <property type="molecule type" value="Genomic_DNA"/>
</dbReference>
<keyword evidence="8" id="KW-0822">Tryptophan biosynthesis</keyword>
<sequence length="666" mass="71537">MEHLKKTFAQCRKEGRPALVTYITAGYPLPHSTVDIMLGMEAGGTDVIELGVPFTDPTADGPTIQKANTQALKNGVTVTSVLQMVRDARKRGLRAPVLFMGYYNPFLIYGEERLLKDCREAGVNGFIVCDLPPEEAVTFRKFCTSGGLSYIPLIAPSTSETRIKLLCKLADSFIYVVSRMGVTGATGGSMDPGLEGLLKKVKEYSGNVPAAVGFGVSTREHFLQVAKIADGVVIGSQIINTANQAPAGQIAKSVEEYCAQVSGRRGVPKEDLPIEEPRVDNVIVDAIIRDEDRSGPGLADQIEALNTNGPIDPKLACQKFGEFGGQYVPEALMDCLSELEAGFNAIKDDPVFWEEYRSYYPWMGRPGQLHEAERLTEHAGGARIWLKREDLNHTGSHKINNALGQILLARRLGKTEIIAETGAGQHGVATATVCAKFGMKCTIYMGAEDVRRQSLNVFRIKLLGASVVAVEAGSYSGSNAGERGKLPDAVVACVGGGSNAVGMFYPFSKDPSVKLLGVEAGGDGLDTDRHSATLSGGTKGVLHGVRTYVLQDKNGQISETHSVSAGLDYPGVGPELSNWKDSERAKFVAATDSEAFKGFRLISEKEGIIPALETAHAIWGAVELAKTMNKDQDVVICLSGRGDKDVQSVAEELPKLGPQIGWDLRF</sequence>
<dbReference type="EC" id="4.2.1.20" evidence="5"/>
<dbReference type="PANTHER" id="PTHR48077">
    <property type="entry name" value="TRYPTOPHAN SYNTHASE-RELATED"/>
    <property type="match status" value="1"/>
</dbReference>
<dbReference type="PANTHER" id="PTHR48077:SF3">
    <property type="entry name" value="TRYPTOPHAN SYNTHASE"/>
    <property type="match status" value="1"/>
</dbReference>
<dbReference type="PROSITE" id="PS00168">
    <property type="entry name" value="TRP_SYNTHASE_BETA"/>
    <property type="match status" value="1"/>
</dbReference>
<evidence type="ECO:0000256" key="4">
    <source>
        <dbReference type="ARBA" id="ARBA00006095"/>
    </source>
</evidence>
<evidence type="ECO:0000256" key="8">
    <source>
        <dbReference type="ARBA" id="ARBA00022822"/>
    </source>
</evidence>
<dbReference type="InterPro" id="IPR006654">
    <property type="entry name" value="Trp_synth_beta"/>
</dbReference>
<evidence type="ECO:0000256" key="11">
    <source>
        <dbReference type="ARBA" id="ARBA00023239"/>
    </source>
</evidence>
<evidence type="ECO:0000259" key="13">
    <source>
        <dbReference type="Pfam" id="PF00291"/>
    </source>
</evidence>
<dbReference type="FunFam" id="3.20.20.70:FF:000151">
    <property type="entry name" value="Tryptophan synthase"/>
    <property type="match status" value="1"/>
</dbReference>
<dbReference type="SUPFAM" id="SSF51366">
    <property type="entry name" value="Ribulose-phoshate binding barrel"/>
    <property type="match status" value="1"/>
</dbReference>
<feature type="domain" description="Tryptophan synthase beta chain-like PALP" evidence="13">
    <location>
        <begin position="484"/>
        <end position="640"/>
    </location>
</feature>
<dbReference type="InterPro" id="IPR001926">
    <property type="entry name" value="TrpB-like_PALP"/>
</dbReference>
<dbReference type="UniPathway" id="UPA00035">
    <property type="reaction ID" value="UER00044"/>
</dbReference>
<dbReference type="Proteomes" id="UP000249056">
    <property type="component" value="Unassembled WGS sequence"/>
</dbReference>
<evidence type="ECO:0000256" key="7">
    <source>
        <dbReference type="ARBA" id="ARBA00022605"/>
    </source>
</evidence>
<keyword evidence="11" id="KW-0456">Lyase</keyword>
<dbReference type="Gene3D" id="3.20.20.70">
    <property type="entry name" value="Aldolase class I"/>
    <property type="match status" value="1"/>
</dbReference>
<dbReference type="InterPro" id="IPR006653">
    <property type="entry name" value="Trp_synth_b_CS"/>
</dbReference>
<feature type="domain" description="Tryptophan synthase beta chain-like PALP" evidence="13">
    <location>
        <begin position="367"/>
        <end position="475"/>
    </location>
</feature>
<dbReference type="Pfam" id="PF00290">
    <property type="entry name" value="Trp_syntA"/>
    <property type="match status" value="1"/>
</dbReference>
<dbReference type="GO" id="GO:0004834">
    <property type="term" value="F:tryptophan synthase activity"/>
    <property type="evidence" value="ECO:0007669"/>
    <property type="project" value="UniProtKB-EC"/>
</dbReference>
<dbReference type="InterPro" id="IPR036052">
    <property type="entry name" value="TrpB-like_PALP_sf"/>
</dbReference>
<evidence type="ECO:0000256" key="9">
    <source>
        <dbReference type="ARBA" id="ARBA00022898"/>
    </source>
</evidence>
<evidence type="ECO:0000256" key="3">
    <source>
        <dbReference type="ARBA" id="ARBA00005761"/>
    </source>
</evidence>
<evidence type="ECO:0000313" key="14">
    <source>
        <dbReference type="EMBL" id="RAL64339.1"/>
    </source>
</evidence>
<proteinExistence type="inferred from homology"/>
<dbReference type="OrthoDB" id="10050244at2759"/>
<dbReference type="InterPro" id="IPR013785">
    <property type="entry name" value="Aldolase_TIM"/>
</dbReference>
<keyword evidence="9" id="KW-0663">Pyridoxal phosphate</keyword>
<keyword evidence="15" id="KW-1185">Reference proteome</keyword>
<evidence type="ECO:0000256" key="6">
    <source>
        <dbReference type="ARBA" id="ARBA00018724"/>
    </source>
</evidence>
<comment type="caution">
    <text evidence="14">The sequence shown here is derived from an EMBL/GenBank/DDBJ whole genome shotgun (WGS) entry which is preliminary data.</text>
</comment>
<dbReference type="InterPro" id="IPR002028">
    <property type="entry name" value="Trp_synthase_suA"/>
</dbReference>